<dbReference type="Proteomes" id="UP001157006">
    <property type="component" value="Chromosome 1S"/>
</dbReference>
<evidence type="ECO:0000256" key="5">
    <source>
        <dbReference type="PROSITE-ProRule" id="PRU00552"/>
    </source>
</evidence>
<sequence length="187" mass="20960">MFLQNQTQQLPSPIRSSSFHPSRKPLHLPLNPLTHQPSFPLAITIVDHYLLPTPLFHSSPASKNSKEDFFHLRKLMKLSTDGNEEENIDETEYYAWNELRLHPLLMKAIHKLGFKEPTPIQKACIPAAAHQGKDVIGAAETGSGKTLSFGLPILQRLLEEREKASNGVGEKGRSCGARGRREKHLKS</sequence>
<keyword evidence="9" id="KW-1185">Reference proteome</keyword>
<dbReference type="GO" id="GO:0003676">
    <property type="term" value="F:nucleic acid binding"/>
    <property type="evidence" value="ECO:0007669"/>
    <property type="project" value="InterPro"/>
</dbReference>
<proteinExistence type="predicted"/>
<evidence type="ECO:0000313" key="9">
    <source>
        <dbReference type="Proteomes" id="UP001157006"/>
    </source>
</evidence>
<evidence type="ECO:0000313" key="8">
    <source>
        <dbReference type="EMBL" id="CAI8593263.1"/>
    </source>
</evidence>
<keyword evidence="4" id="KW-0067">ATP-binding</keyword>
<dbReference type="Gene3D" id="3.40.50.300">
    <property type="entry name" value="P-loop containing nucleotide triphosphate hydrolases"/>
    <property type="match status" value="1"/>
</dbReference>
<dbReference type="GO" id="GO:0003724">
    <property type="term" value="F:RNA helicase activity"/>
    <property type="evidence" value="ECO:0007669"/>
    <property type="project" value="InterPro"/>
</dbReference>
<dbReference type="EMBL" id="OX451735">
    <property type="protein sequence ID" value="CAI8593263.1"/>
    <property type="molecule type" value="Genomic_DNA"/>
</dbReference>
<feature type="compositionally biased region" description="Basic residues" evidence="6">
    <location>
        <begin position="178"/>
        <end position="187"/>
    </location>
</feature>
<dbReference type="InterPro" id="IPR014014">
    <property type="entry name" value="RNA_helicase_DEAD_Q_motif"/>
</dbReference>
<protein>
    <recommendedName>
        <fullName evidence="7">DEAD-box RNA helicase Q domain-containing protein</fullName>
    </recommendedName>
</protein>
<feature type="short sequence motif" description="Q motif" evidence="5">
    <location>
        <begin position="94"/>
        <end position="122"/>
    </location>
</feature>
<evidence type="ECO:0000256" key="4">
    <source>
        <dbReference type="ARBA" id="ARBA00022840"/>
    </source>
</evidence>
<dbReference type="AlphaFoldDB" id="A0AAV0Z825"/>
<dbReference type="GO" id="GO:0005829">
    <property type="term" value="C:cytosol"/>
    <property type="evidence" value="ECO:0007669"/>
    <property type="project" value="TreeGrafter"/>
</dbReference>
<accession>A0AAV0Z825</accession>
<keyword evidence="3" id="KW-0347">Helicase</keyword>
<name>A0AAV0Z825_VICFA</name>
<evidence type="ECO:0000256" key="3">
    <source>
        <dbReference type="ARBA" id="ARBA00022806"/>
    </source>
</evidence>
<keyword evidence="2" id="KW-0378">Hydrolase</keyword>
<evidence type="ECO:0000256" key="6">
    <source>
        <dbReference type="SAM" id="MobiDB-lite"/>
    </source>
</evidence>
<feature type="region of interest" description="Disordered" evidence="6">
    <location>
        <begin position="1"/>
        <end position="27"/>
    </location>
</feature>
<evidence type="ECO:0000259" key="7">
    <source>
        <dbReference type="PROSITE" id="PS51195"/>
    </source>
</evidence>
<dbReference type="SUPFAM" id="SSF52540">
    <property type="entry name" value="P-loop containing nucleoside triphosphate hydrolases"/>
    <property type="match status" value="1"/>
</dbReference>
<dbReference type="GO" id="GO:0005524">
    <property type="term" value="F:ATP binding"/>
    <property type="evidence" value="ECO:0007669"/>
    <property type="project" value="UniProtKB-KW"/>
</dbReference>
<dbReference type="PROSITE" id="PS51195">
    <property type="entry name" value="Q_MOTIF"/>
    <property type="match status" value="1"/>
</dbReference>
<evidence type="ECO:0000256" key="1">
    <source>
        <dbReference type="ARBA" id="ARBA00022741"/>
    </source>
</evidence>
<keyword evidence="1" id="KW-0547">Nucleotide-binding</keyword>
<feature type="domain" description="DEAD-box RNA helicase Q" evidence="7">
    <location>
        <begin position="94"/>
        <end position="122"/>
    </location>
</feature>
<dbReference type="InterPro" id="IPR027417">
    <property type="entry name" value="P-loop_NTPase"/>
</dbReference>
<dbReference type="PANTHER" id="PTHR47959">
    <property type="entry name" value="ATP-DEPENDENT RNA HELICASE RHLE-RELATED"/>
    <property type="match status" value="1"/>
</dbReference>
<reference evidence="8 9" key="1">
    <citation type="submission" date="2023-01" db="EMBL/GenBank/DDBJ databases">
        <authorList>
            <person name="Kreplak J."/>
        </authorList>
    </citation>
    <scope>NUCLEOTIDE SEQUENCE [LARGE SCALE GENOMIC DNA]</scope>
</reference>
<dbReference type="Pfam" id="PF00270">
    <property type="entry name" value="DEAD"/>
    <property type="match status" value="1"/>
</dbReference>
<dbReference type="InterPro" id="IPR050079">
    <property type="entry name" value="DEAD_box_RNA_helicase"/>
</dbReference>
<feature type="compositionally biased region" description="Polar residues" evidence="6">
    <location>
        <begin position="1"/>
        <end position="20"/>
    </location>
</feature>
<evidence type="ECO:0000256" key="2">
    <source>
        <dbReference type="ARBA" id="ARBA00022801"/>
    </source>
</evidence>
<organism evidence="8 9">
    <name type="scientific">Vicia faba</name>
    <name type="common">Broad bean</name>
    <name type="synonym">Faba vulgaris</name>
    <dbReference type="NCBI Taxonomy" id="3906"/>
    <lineage>
        <taxon>Eukaryota</taxon>
        <taxon>Viridiplantae</taxon>
        <taxon>Streptophyta</taxon>
        <taxon>Embryophyta</taxon>
        <taxon>Tracheophyta</taxon>
        <taxon>Spermatophyta</taxon>
        <taxon>Magnoliopsida</taxon>
        <taxon>eudicotyledons</taxon>
        <taxon>Gunneridae</taxon>
        <taxon>Pentapetalae</taxon>
        <taxon>rosids</taxon>
        <taxon>fabids</taxon>
        <taxon>Fabales</taxon>
        <taxon>Fabaceae</taxon>
        <taxon>Papilionoideae</taxon>
        <taxon>50 kb inversion clade</taxon>
        <taxon>NPAAA clade</taxon>
        <taxon>Hologalegina</taxon>
        <taxon>IRL clade</taxon>
        <taxon>Fabeae</taxon>
        <taxon>Vicia</taxon>
    </lineage>
</organism>
<dbReference type="InterPro" id="IPR011545">
    <property type="entry name" value="DEAD/DEAH_box_helicase_dom"/>
</dbReference>
<dbReference type="PANTHER" id="PTHR47959:SF1">
    <property type="entry name" value="ATP-DEPENDENT RNA HELICASE DBPA"/>
    <property type="match status" value="1"/>
</dbReference>
<feature type="region of interest" description="Disordered" evidence="6">
    <location>
        <begin position="162"/>
        <end position="187"/>
    </location>
</feature>
<gene>
    <name evidence="8" type="ORF">VFH_I082440</name>
</gene>
<dbReference type="GO" id="GO:0016787">
    <property type="term" value="F:hydrolase activity"/>
    <property type="evidence" value="ECO:0007669"/>
    <property type="project" value="UniProtKB-KW"/>
</dbReference>